<sequence length="790" mass="88073">MKLRQLHGATLLLATLMMITEYNQLSAQFVATFDINPSSNMNQKFLQTKEGDPVNVILNLQQSFSTIGKRFLGVTIDTSLARNGMKTFNFSSSRVQALARALTPCFLRFGGTSADCMTFEPSLHFVKENYKESNASDGYTKYVPDLSNFTMPASVWDRLNAFAQTVGWDFIMDLNALHRHPDGSWDPTNAAELLQYSSARNYSIAGFELGNEYDLYPGGLKYNLSARQLAKDVQTLQKLLSSFPLYSSSFIIGPETAGLNPEYFMRWLDKLGLCAELGVEVVLRQTFFDLNYALIDHNFDPNPDFWLTLLFKRLIWGPVFMASGRDDVRVYAACGNTEIFSAGALVVYLLNPNNYTVDFDLPQFPDHQRLLYILTPGDEDGLLSKFSSLNGVKLEMRDDTLPPLNPVNQQSGSHQAETLYFVPASFLNLTVPADAKVREPVTLQVSLQQSLNTIGPHFLSVTLDTHLVQTNWSTFDLKVGLTAPAFTSVRVCVSTFDFRSTKVKNLAHALSPSYLRLGGTMADSLYFQSGISQSSHEVEEKNVGITNRPQFNMTAEQFDDINLFACTVGWDFIMDLNVLTRFPNDSWNPSNARELLRYGSEKNYSIVGFQLGNVLSLLVQRQQQTENFFQSFLADGGAAVVKASSLHQYYMGGHNAVLKDYIDVAVMNRLVPFLQSALSQTRSVLPGLPLWLTETSSSSSGGTPNVADRFVAGFLWLDKLGVSSTMGVEAVFRQDFYGSNYGLLDSHLNPNPDYWLTLLFKRLVRGPVFNVTGASDVRVYAACANPDSTR</sequence>
<dbReference type="EMBL" id="PZQS01000002">
    <property type="protein sequence ID" value="PVD35611.1"/>
    <property type="molecule type" value="Genomic_DNA"/>
</dbReference>
<dbReference type="InterPro" id="IPR005199">
    <property type="entry name" value="Glyco_hydro_79"/>
</dbReference>
<dbReference type="Proteomes" id="UP000245119">
    <property type="component" value="Linkage Group LG2"/>
</dbReference>
<dbReference type="GO" id="GO:0005615">
    <property type="term" value="C:extracellular space"/>
    <property type="evidence" value="ECO:0007669"/>
    <property type="project" value="TreeGrafter"/>
</dbReference>
<feature type="chain" id="PRO_5015650738" description="Heparanase" evidence="2">
    <location>
        <begin position="28"/>
        <end position="790"/>
    </location>
</feature>
<dbReference type="Gene3D" id="3.20.20.80">
    <property type="entry name" value="Glycosidases"/>
    <property type="match status" value="3"/>
</dbReference>
<dbReference type="PANTHER" id="PTHR46145:SF4">
    <property type="entry name" value="HEPARANASE"/>
    <property type="match status" value="1"/>
</dbReference>
<dbReference type="STRING" id="400727.A0A2T7PQA8"/>
<comment type="similarity">
    <text evidence="1">Belongs to the glycosyl hydrolase 79 family.</text>
</comment>
<dbReference type="InterPro" id="IPR017853">
    <property type="entry name" value="GH"/>
</dbReference>
<evidence type="ECO:0000313" key="3">
    <source>
        <dbReference type="EMBL" id="PVD35611.1"/>
    </source>
</evidence>
<evidence type="ECO:0000313" key="4">
    <source>
        <dbReference type="Proteomes" id="UP000245119"/>
    </source>
</evidence>
<dbReference type="OrthoDB" id="10066041at2759"/>
<organism evidence="3 4">
    <name type="scientific">Pomacea canaliculata</name>
    <name type="common">Golden apple snail</name>
    <dbReference type="NCBI Taxonomy" id="400727"/>
    <lineage>
        <taxon>Eukaryota</taxon>
        <taxon>Metazoa</taxon>
        <taxon>Spiralia</taxon>
        <taxon>Lophotrochozoa</taxon>
        <taxon>Mollusca</taxon>
        <taxon>Gastropoda</taxon>
        <taxon>Caenogastropoda</taxon>
        <taxon>Architaenioglossa</taxon>
        <taxon>Ampullarioidea</taxon>
        <taxon>Ampullariidae</taxon>
        <taxon>Pomacea</taxon>
    </lineage>
</organism>
<accession>A0A2T7PQA8</accession>
<dbReference type="GO" id="GO:0031012">
    <property type="term" value="C:extracellular matrix"/>
    <property type="evidence" value="ECO:0007669"/>
    <property type="project" value="TreeGrafter"/>
</dbReference>
<dbReference type="GO" id="GO:0016020">
    <property type="term" value="C:membrane"/>
    <property type="evidence" value="ECO:0007669"/>
    <property type="project" value="InterPro"/>
</dbReference>
<comment type="caution">
    <text evidence="3">The sequence shown here is derived from an EMBL/GenBank/DDBJ whole genome shotgun (WGS) entry which is preliminary data.</text>
</comment>
<evidence type="ECO:0008006" key="5">
    <source>
        <dbReference type="Google" id="ProtNLM"/>
    </source>
</evidence>
<dbReference type="GO" id="GO:0016798">
    <property type="term" value="F:hydrolase activity, acting on glycosyl bonds"/>
    <property type="evidence" value="ECO:0007669"/>
    <property type="project" value="InterPro"/>
</dbReference>
<proteinExistence type="inferred from homology"/>
<dbReference type="AlphaFoldDB" id="A0A2T7PQA8"/>
<dbReference type="PANTHER" id="PTHR46145">
    <property type="entry name" value="HEPARANASE"/>
    <property type="match status" value="1"/>
</dbReference>
<evidence type="ECO:0000256" key="2">
    <source>
        <dbReference type="SAM" id="SignalP"/>
    </source>
</evidence>
<dbReference type="SUPFAM" id="SSF51445">
    <property type="entry name" value="(Trans)glycosidases"/>
    <property type="match status" value="2"/>
</dbReference>
<protein>
    <recommendedName>
        <fullName evidence="5">Heparanase</fullName>
    </recommendedName>
</protein>
<feature type="signal peptide" evidence="2">
    <location>
        <begin position="1"/>
        <end position="27"/>
    </location>
</feature>
<gene>
    <name evidence="3" type="ORF">C0Q70_02574</name>
</gene>
<name>A0A2T7PQA8_POMCA</name>
<keyword evidence="2" id="KW-0732">Signal</keyword>
<evidence type="ECO:0000256" key="1">
    <source>
        <dbReference type="ARBA" id="ARBA00009800"/>
    </source>
</evidence>
<keyword evidence="4" id="KW-1185">Reference proteome</keyword>
<reference evidence="3 4" key="1">
    <citation type="submission" date="2018-04" db="EMBL/GenBank/DDBJ databases">
        <title>The genome of golden apple snail Pomacea canaliculata provides insight into stress tolerance and invasive adaptation.</title>
        <authorList>
            <person name="Liu C."/>
            <person name="Liu B."/>
            <person name="Ren Y."/>
            <person name="Zhang Y."/>
            <person name="Wang H."/>
            <person name="Li S."/>
            <person name="Jiang F."/>
            <person name="Yin L."/>
            <person name="Zhang G."/>
            <person name="Qian W."/>
            <person name="Fan W."/>
        </authorList>
    </citation>
    <scope>NUCLEOTIDE SEQUENCE [LARGE SCALE GENOMIC DNA]</scope>
    <source>
        <strain evidence="3">SZHN2017</strain>
        <tissue evidence="3">Muscle</tissue>
    </source>
</reference>
<dbReference type="Pfam" id="PF03662">
    <property type="entry name" value="Glyco_hydro_79n"/>
    <property type="match status" value="2"/>
</dbReference>